<gene>
    <name evidence="2" type="ORF">A2Z24_02880</name>
</gene>
<feature type="region of interest" description="Disordered" evidence="1">
    <location>
        <begin position="59"/>
        <end position="80"/>
    </location>
</feature>
<evidence type="ECO:0000313" key="3">
    <source>
        <dbReference type="Proteomes" id="UP000177588"/>
    </source>
</evidence>
<comment type="caution">
    <text evidence="2">The sequence shown here is derived from an EMBL/GenBank/DDBJ whole genome shotgun (WGS) entry which is preliminary data.</text>
</comment>
<dbReference type="AlphaFoldDB" id="A0A1G1WCQ4"/>
<protein>
    <submittedName>
        <fullName evidence="2">Uncharacterized protein</fullName>
    </submittedName>
</protein>
<organism evidence="2 3">
    <name type="scientific">Candidatus Woykebacteria bacterium RBG_16_44_10</name>
    <dbReference type="NCBI Taxonomy" id="1802597"/>
    <lineage>
        <taxon>Bacteria</taxon>
        <taxon>Candidatus Woykeibacteriota</taxon>
    </lineage>
</organism>
<dbReference type="Proteomes" id="UP000177588">
    <property type="component" value="Unassembled WGS sequence"/>
</dbReference>
<feature type="compositionally biased region" description="Basic and acidic residues" evidence="1">
    <location>
        <begin position="59"/>
        <end position="68"/>
    </location>
</feature>
<evidence type="ECO:0000256" key="1">
    <source>
        <dbReference type="SAM" id="MobiDB-lite"/>
    </source>
</evidence>
<sequence>MPRELGYKDAGDRVIVINAAAFGQHGKVLNNDGFGEVLVALENGRTFHGYEGRDLIYEDEPLPDKPVEETPGPVLDPENITDREGNIVATLETFTGGEVVD</sequence>
<proteinExistence type="predicted"/>
<evidence type="ECO:0000313" key="2">
    <source>
        <dbReference type="EMBL" id="OGY25411.1"/>
    </source>
</evidence>
<reference evidence="2 3" key="1">
    <citation type="journal article" date="2016" name="Nat. Commun.">
        <title>Thousands of microbial genomes shed light on interconnected biogeochemical processes in an aquifer system.</title>
        <authorList>
            <person name="Anantharaman K."/>
            <person name="Brown C.T."/>
            <person name="Hug L.A."/>
            <person name="Sharon I."/>
            <person name="Castelle C.J."/>
            <person name="Probst A.J."/>
            <person name="Thomas B.C."/>
            <person name="Singh A."/>
            <person name="Wilkins M.J."/>
            <person name="Karaoz U."/>
            <person name="Brodie E.L."/>
            <person name="Williams K.H."/>
            <person name="Hubbard S.S."/>
            <person name="Banfield J.F."/>
        </authorList>
    </citation>
    <scope>NUCLEOTIDE SEQUENCE [LARGE SCALE GENOMIC DNA]</scope>
</reference>
<accession>A0A1G1WCQ4</accession>
<name>A0A1G1WCQ4_9BACT</name>
<dbReference type="EMBL" id="MHCT01000029">
    <property type="protein sequence ID" value="OGY25411.1"/>
    <property type="molecule type" value="Genomic_DNA"/>
</dbReference>